<dbReference type="InterPro" id="IPR006405">
    <property type="entry name" value="Nic_PRibTrfase_pncB"/>
</dbReference>
<dbReference type="GO" id="GO:0034355">
    <property type="term" value="P:NAD+ biosynthetic process via the salvage pathway"/>
    <property type="evidence" value="ECO:0007669"/>
    <property type="project" value="UniProtKB-ARBA"/>
</dbReference>
<dbReference type="GO" id="GO:0005829">
    <property type="term" value="C:cytosol"/>
    <property type="evidence" value="ECO:0007669"/>
    <property type="project" value="TreeGrafter"/>
</dbReference>
<dbReference type="InterPro" id="IPR040727">
    <property type="entry name" value="NAPRTase_N"/>
</dbReference>
<reference evidence="13 14" key="1">
    <citation type="submission" date="2016-10" db="EMBL/GenBank/DDBJ databases">
        <authorList>
            <person name="de Groot N.N."/>
        </authorList>
    </citation>
    <scope>NUCLEOTIDE SEQUENCE [LARGE SCALE GENOMIC DNA]</scope>
    <source>
        <strain evidence="13 14">DSM 45610</strain>
    </source>
</reference>
<evidence type="ECO:0000256" key="3">
    <source>
        <dbReference type="ARBA" id="ARBA00013236"/>
    </source>
</evidence>
<dbReference type="NCBIfam" id="NF009131">
    <property type="entry name" value="PRK12484.1"/>
    <property type="match status" value="1"/>
</dbReference>
<dbReference type="RefSeq" id="WP_091740062.1">
    <property type="nucleotide sequence ID" value="NZ_FNNQ01000009.1"/>
</dbReference>
<dbReference type="NCBIfam" id="TIGR01513">
    <property type="entry name" value="NAPRTase_put"/>
    <property type="match status" value="1"/>
</dbReference>
<dbReference type="EC" id="6.3.4.21" evidence="3 9"/>
<evidence type="ECO:0000256" key="6">
    <source>
        <dbReference type="ARBA" id="ARBA00022642"/>
    </source>
</evidence>
<dbReference type="AlphaFoldDB" id="A0A1H2YGA4"/>
<dbReference type="OrthoDB" id="9770610at2"/>
<dbReference type="NCBIfam" id="NF006695">
    <property type="entry name" value="PRK09243.1-2"/>
    <property type="match status" value="1"/>
</dbReference>
<comment type="catalytic activity">
    <reaction evidence="8 9">
        <text>5-phospho-alpha-D-ribose 1-diphosphate + nicotinate + ATP + H2O = nicotinate beta-D-ribonucleotide + ADP + phosphate + diphosphate</text>
        <dbReference type="Rhea" id="RHEA:36163"/>
        <dbReference type="ChEBI" id="CHEBI:15377"/>
        <dbReference type="ChEBI" id="CHEBI:30616"/>
        <dbReference type="ChEBI" id="CHEBI:32544"/>
        <dbReference type="ChEBI" id="CHEBI:33019"/>
        <dbReference type="ChEBI" id="CHEBI:43474"/>
        <dbReference type="ChEBI" id="CHEBI:57502"/>
        <dbReference type="ChEBI" id="CHEBI:58017"/>
        <dbReference type="ChEBI" id="CHEBI:456216"/>
        <dbReference type="EC" id="6.3.4.21"/>
    </reaction>
</comment>
<dbReference type="NCBIfam" id="NF006694">
    <property type="entry name" value="PRK09243.1-1"/>
    <property type="match status" value="1"/>
</dbReference>
<keyword evidence="6 9" id="KW-0662">Pyridine nucleotide biosynthesis</keyword>
<keyword evidence="5 9" id="KW-0436">Ligase</keyword>
<dbReference type="Pfam" id="PF04095">
    <property type="entry name" value="NAPRTase"/>
    <property type="match status" value="1"/>
</dbReference>
<evidence type="ECO:0000259" key="10">
    <source>
        <dbReference type="Pfam" id="PF04095"/>
    </source>
</evidence>
<dbReference type="PANTHER" id="PTHR11098">
    <property type="entry name" value="NICOTINATE PHOSPHORIBOSYLTRANSFERASE"/>
    <property type="match status" value="1"/>
</dbReference>
<evidence type="ECO:0000256" key="5">
    <source>
        <dbReference type="ARBA" id="ARBA00022598"/>
    </source>
</evidence>
<dbReference type="Gene3D" id="3.20.20.70">
    <property type="entry name" value="Aldolase class I"/>
    <property type="match status" value="1"/>
</dbReference>
<keyword evidence="14" id="KW-1185">Reference proteome</keyword>
<sequence length="489" mass="56371">MHIPKIPALHTDKYQLTMMYAHWKNGSHRDRKAFDLYFRTLPFGNGYTVFAGLERAVDYLENLHFSDEEIHYLSQQPENYEPEFLEMLREFRFTGDIYGMREGTIVFPNEPLLRLEGSAMEIQFVETALLNFIGYQTLIATKAARIRTVARENFLMEFGTRRAQESDAALWGTRAAYLAGFHSTSNVRAGQLFGIPTSGTHSHSWVQDFDSELEAFRTFAHAFPNDCILLVDTYDTLKSGIPHAIQVGKELREQGYELKGVRLDSGDLAFLSKAARQMLDEAGFKQTKIVASSDLDEYTIQSLKNQGAEIDAWGIGTKLITTYDQPALGAVYKLVAREKDGEWQPRIKISSNPEKVTTPGLKKVVRLIDRQTEKARGDLIMEEGHSIDEEQPLTLFHPVHTYRKKEVDQFRVVELLRPIFKDGKRVYDLPSVEEIRNYHSEQRELFWEEHTRLLNPEEYHVDLSGSLWDKKQALLQSIYRRIKLENRPG</sequence>
<evidence type="ECO:0000256" key="2">
    <source>
        <dbReference type="ARBA" id="ARBA00010897"/>
    </source>
</evidence>
<evidence type="ECO:0000256" key="4">
    <source>
        <dbReference type="ARBA" id="ARBA00022553"/>
    </source>
</evidence>
<comment type="similarity">
    <text evidence="2 9">Belongs to the NAPRTase family.</text>
</comment>
<evidence type="ECO:0000259" key="12">
    <source>
        <dbReference type="Pfam" id="PF17956"/>
    </source>
</evidence>
<dbReference type="STRING" id="1048340.SAMN05444487_10965"/>
<dbReference type="FunFam" id="3.20.20.70:FF:000076">
    <property type="entry name" value="Nicotinate phosphoribosyltransferase"/>
    <property type="match status" value="1"/>
</dbReference>
<dbReference type="InterPro" id="IPR007229">
    <property type="entry name" value="Nic_PRibTrfase-Fam"/>
</dbReference>
<dbReference type="InterPro" id="IPR041619">
    <property type="entry name" value="NAPRTase_C"/>
</dbReference>
<evidence type="ECO:0000256" key="8">
    <source>
        <dbReference type="ARBA" id="ARBA00048668"/>
    </source>
</evidence>
<dbReference type="GO" id="GO:0047280">
    <property type="term" value="F:nicotinamide phosphoribosyltransferase activity"/>
    <property type="evidence" value="ECO:0007669"/>
    <property type="project" value="UniProtKB-ARBA"/>
</dbReference>
<evidence type="ECO:0000256" key="9">
    <source>
        <dbReference type="RuleBase" id="RU365100"/>
    </source>
</evidence>
<dbReference type="UniPathway" id="UPA00253">
    <property type="reaction ID" value="UER00457"/>
</dbReference>
<feature type="domain" description="Nicotinate phosphoribosyltransferase N-terminal" evidence="11">
    <location>
        <begin position="9"/>
        <end position="133"/>
    </location>
</feature>
<dbReference type="PIRSF" id="PIRSF000484">
    <property type="entry name" value="NAPRT"/>
    <property type="match status" value="1"/>
</dbReference>
<dbReference type="GO" id="GO:0004516">
    <property type="term" value="F:nicotinate phosphoribosyltransferase activity"/>
    <property type="evidence" value="ECO:0007669"/>
    <property type="project" value="UniProtKB-UniRule"/>
</dbReference>
<gene>
    <name evidence="13" type="ORF">SAMN05444487_10965</name>
</gene>
<comment type="PTM">
    <text evidence="9">Transiently phosphorylated on a His residue during the reaction cycle. Phosphorylation strongly increases the affinity for substrates and increases the rate of nicotinate D-ribonucleotide production. Dephosphorylation regenerates the low-affinity form of the enzyme, leading to product release.</text>
</comment>
<protein>
    <recommendedName>
        <fullName evidence="3 9">Nicotinate phosphoribosyltransferase</fullName>
        <ecNumber evidence="3 9">6.3.4.21</ecNumber>
    </recommendedName>
</protein>
<evidence type="ECO:0000256" key="1">
    <source>
        <dbReference type="ARBA" id="ARBA00004952"/>
    </source>
</evidence>
<dbReference type="PANTHER" id="PTHR11098:SF1">
    <property type="entry name" value="NICOTINATE PHOSPHORIBOSYLTRANSFERASE"/>
    <property type="match status" value="1"/>
</dbReference>
<feature type="domain" description="Nicotinate phosphoribosyltransferase C-terminal" evidence="12">
    <location>
        <begin position="362"/>
        <end position="470"/>
    </location>
</feature>
<evidence type="ECO:0000256" key="7">
    <source>
        <dbReference type="ARBA" id="ARBA00022679"/>
    </source>
</evidence>
<name>A0A1H2YGA4_9BACL</name>
<keyword evidence="13" id="KW-0328">Glycosyltransferase</keyword>
<proteinExistence type="inferred from homology"/>
<keyword evidence="7 9" id="KW-0808">Transferase</keyword>
<evidence type="ECO:0000259" key="11">
    <source>
        <dbReference type="Pfam" id="PF17767"/>
    </source>
</evidence>
<evidence type="ECO:0000313" key="14">
    <source>
        <dbReference type="Proteomes" id="UP000198534"/>
    </source>
</evidence>
<dbReference type="SUPFAM" id="SSF51690">
    <property type="entry name" value="Nicotinate/Quinolinate PRTase C-terminal domain-like"/>
    <property type="match status" value="1"/>
</dbReference>
<dbReference type="Proteomes" id="UP000198534">
    <property type="component" value="Unassembled WGS sequence"/>
</dbReference>
<feature type="domain" description="Nicotinate/nicotinamide phosphoribosyltransferase" evidence="10">
    <location>
        <begin position="155"/>
        <end position="355"/>
    </location>
</feature>
<organism evidence="13 14">
    <name type="scientific">Marininema mesophilum</name>
    <dbReference type="NCBI Taxonomy" id="1048340"/>
    <lineage>
        <taxon>Bacteria</taxon>
        <taxon>Bacillati</taxon>
        <taxon>Bacillota</taxon>
        <taxon>Bacilli</taxon>
        <taxon>Bacillales</taxon>
        <taxon>Thermoactinomycetaceae</taxon>
        <taxon>Marininema</taxon>
    </lineage>
</organism>
<comment type="pathway">
    <text evidence="1 9">Cofactor biosynthesis; NAD(+) biosynthesis; nicotinate D-ribonucleotide from nicotinate: step 1/1.</text>
</comment>
<dbReference type="InterPro" id="IPR036068">
    <property type="entry name" value="Nicotinate_pribotase-like_C"/>
</dbReference>
<dbReference type="Gene3D" id="3.20.140.10">
    <property type="entry name" value="nicotinate phosphoribosyltransferase"/>
    <property type="match status" value="1"/>
</dbReference>
<dbReference type="InterPro" id="IPR041525">
    <property type="entry name" value="N/Namide_PRibTrfase"/>
</dbReference>
<dbReference type="Pfam" id="PF17767">
    <property type="entry name" value="NAPRTase_N"/>
    <property type="match status" value="1"/>
</dbReference>
<dbReference type="CDD" id="cd01570">
    <property type="entry name" value="NAPRTase_A"/>
    <property type="match status" value="1"/>
</dbReference>
<dbReference type="Pfam" id="PF17956">
    <property type="entry name" value="NAPRTase_C"/>
    <property type="match status" value="1"/>
</dbReference>
<evidence type="ECO:0000313" key="13">
    <source>
        <dbReference type="EMBL" id="SDX04187.1"/>
    </source>
</evidence>
<dbReference type="EMBL" id="FNNQ01000009">
    <property type="protein sequence ID" value="SDX04187.1"/>
    <property type="molecule type" value="Genomic_DNA"/>
</dbReference>
<dbReference type="InterPro" id="IPR013785">
    <property type="entry name" value="Aldolase_TIM"/>
</dbReference>
<comment type="function">
    <text evidence="9">Catalyzes the first step in the biosynthesis of NAD from nicotinic acid, the ATP-dependent synthesis of beta-nicotinate D-ribonucleotide from nicotinate and 5-phospho-D-ribose 1-phosphate.</text>
</comment>
<keyword evidence="4" id="KW-0597">Phosphoprotein</keyword>
<accession>A0A1H2YGA4</accession>
<dbReference type="SUPFAM" id="SSF54675">
    <property type="entry name" value="Nicotinate/Quinolinate PRTase N-terminal domain-like"/>
    <property type="match status" value="1"/>
</dbReference>